<keyword evidence="2" id="KW-0689">Ribosomal protein</keyword>
<dbReference type="PANTHER" id="PTHR10746">
    <property type="entry name" value="50S RIBOSOMAL PROTEIN L4"/>
    <property type="match status" value="1"/>
</dbReference>
<accession>E4XCX9</accession>
<dbReference type="SUPFAM" id="SSF52166">
    <property type="entry name" value="Ribosomal protein L4"/>
    <property type="match status" value="1"/>
</dbReference>
<gene>
    <name evidence="5" type="ORF">GSOID_T00008012001</name>
</gene>
<name>E4XCX9_OIKDI</name>
<dbReference type="PANTHER" id="PTHR10746:SF6">
    <property type="entry name" value="LARGE RIBOSOMAL SUBUNIT PROTEIN UL4M"/>
    <property type="match status" value="1"/>
</dbReference>
<dbReference type="Gene3D" id="3.40.1370.10">
    <property type="match status" value="1"/>
</dbReference>
<dbReference type="EMBL" id="FN653037">
    <property type="protein sequence ID" value="CBY09454.1"/>
    <property type="molecule type" value="Genomic_DNA"/>
</dbReference>
<dbReference type="InParanoid" id="E4XCX9"/>
<dbReference type="GO" id="GO:1990904">
    <property type="term" value="C:ribonucleoprotein complex"/>
    <property type="evidence" value="ECO:0007669"/>
    <property type="project" value="UniProtKB-KW"/>
</dbReference>
<dbReference type="GO" id="GO:0005840">
    <property type="term" value="C:ribosome"/>
    <property type="evidence" value="ECO:0007669"/>
    <property type="project" value="UniProtKB-KW"/>
</dbReference>
<evidence type="ECO:0000256" key="2">
    <source>
        <dbReference type="ARBA" id="ARBA00022980"/>
    </source>
</evidence>
<comment type="similarity">
    <text evidence="1">Belongs to the universal ribosomal protein uL4 family.</text>
</comment>
<sequence>MLKSADKIRARLASSNIVWTSASGSRPGKKPFKLDVKRSDDLLRQSSQSSYSPETIPVHGVTVLESKSPVEDLFETLEIDDSESEKQTSLSEVTKISKEVLQEGIAQLHPKIWTAVVDQQAIHETLEWQNTYKTVDMSFEQSRMETGNKRWAKPWGGSGHGYERVRDKTGPYFKGGAFTDEPRRPFISNFHMIDRVTRVKALVSCLTLKFLQGDMILVSNLSNSIDSISKKLNIKREPEMSYLVLNKDNNYPIPLENWIRSKKYYNLFPVEGLNAKSLLKYDKLILDLETLEYLEKRLLFEIERFDLLESHDEPEHPLLNSYWSSIMTSWKDEKFNQGGYRSGHHRFYKDWPQSF</sequence>
<evidence type="ECO:0000256" key="1">
    <source>
        <dbReference type="ARBA" id="ARBA00010528"/>
    </source>
</evidence>
<dbReference type="Pfam" id="PF00573">
    <property type="entry name" value="Ribosomal_L4"/>
    <property type="match status" value="1"/>
</dbReference>
<dbReference type="InterPro" id="IPR013005">
    <property type="entry name" value="Ribosomal_uL4-like"/>
</dbReference>
<evidence type="ECO:0000313" key="5">
    <source>
        <dbReference type="EMBL" id="CBY09454.1"/>
    </source>
</evidence>
<dbReference type="InterPro" id="IPR002136">
    <property type="entry name" value="Ribosomal_uL4"/>
</dbReference>
<dbReference type="OrthoDB" id="275876at2759"/>
<keyword evidence="6" id="KW-1185">Reference proteome</keyword>
<reference evidence="5" key="1">
    <citation type="journal article" date="2010" name="Science">
        <title>Plasticity of animal genome architecture unmasked by rapid evolution of a pelagic tunicate.</title>
        <authorList>
            <person name="Denoeud F."/>
            <person name="Henriet S."/>
            <person name="Mungpakdee S."/>
            <person name="Aury J.M."/>
            <person name="Da Silva C."/>
            <person name="Brinkmann H."/>
            <person name="Mikhaleva J."/>
            <person name="Olsen L.C."/>
            <person name="Jubin C."/>
            <person name="Canestro C."/>
            <person name="Bouquet J.M."/>
            <person name="Danks G."/>
            <person name="Poulain J."/>
            <person name="Campsteijn C."/>
            <person name="Adamski M."/>
            <person name="Cross I."/>
            <person name="Yadetie F."/>
            <person name="Muffato M."/>
            <person name="Louis A."/>
            <person name="Butcher S."/>
            <person name="Tsagkogeorga G."/>
            <person name="Konrad A."/>
            <person name="Singh S."/>
            <person name="Jensen M.F."/>
            <person name="Cong E.H."/>
            <person name="Eikeseth-Otteraa H."/>
            <person name="Noel B."/>
            <person name="Anthouard V."/>
            <person name="Porcel B.M."/>
            <person name="Kachouri-Lafond R."/>
            <person name="Nishino A."/>
            <person name="Ugolini M."/>
            <person name="Chourrout P."/>
            <person name="Nishida H."/>
            <person name="Aasland R."/>
            <person name="Huzurbazar S."/>
            <person name="Westhof E."/>
            <person name="Delsuc F."/>
            <person name="Lehrach H."/>
            <person name="Reinhardt R."/>
            <person name="Weissenbach J."/>
            <person name="Roy S.W."/>
            <person name="Artiguenave F."/>
            <person name="Postlethwait J.H."/>
            <person name="Manak J.R."/>
            <person name="Thompson E.M."/>
            <person name="Jaillon O."/>
            <person name="Du Pasquier L."/>
            <person name="Boudinot P."/>
            <person name="Liberles D.A."/>
            <person name="Volff J.N."/>
            <person name="Philippe H."/>
            <person name="Lenhard B."/>
            <person name="Roest Crollius H."/>
            <person name="Wincker P."/>
            <person name="Chourrout D."/>
        </authorList>
    </citation>
    <scope>NUCLEOTIDE SEQUENCE [LARGE SCALE GENOMIC DNA]</scope>
</reference>
<protein>
    <recommendedName>
        <fullName evidence="4">Large ribosomal subunit protein uL4m</fullName>
    </recommendedName>
</protein>
<dbReference type="GO" id="GO:0006412">
    <property type="term" value="P:translation"/>
    <property type="evidence" value="ECO:0007669"/>
    <property type="project" value="InterPro"/>
</dbReference>
<dbReference type="AlphaFoldDB" id="E4XCX9"/>
<dbReference type="Proteomes" id="UP000001307">
    <property type="component" value="Unassembled WGS sequence"/>
</dbReference>
<proteinExistence type="inferred from homology"/>
<organism evidence="5">
    <name type="scientific">Oikopleura dioica</name>
    <name type="common">Tunicate</name>
    <dbReference type="NCBI Taxonomy" id="34765"/>
    <lineage>
        <taxon>Eukaryota</taxon>
        <taxon>Metazoa</taxon>
        <taxon>Chordata</taxon>
        <taxon>Tunicata</taxon>
        <taxon>Appendicularia</taxon>
        <taxon>Copelata</taxon>
        <taxon>Oikopleuridae</taxon>
        <taxon>Oikopleura</taxon>
    </lineage>
</organism>
<dbReference type="GO" id="GO:0003735">
    <property type="term" value="F:structural constituent of ribosome"/>
    <property type="evidence" value="ECO:0007669"/>
    <property type="project" value="InterPro"/>
</dbReference>
<dbReference type="FunCoup" id="E4XCX9">
    <property type="interactions" value="242"/>
</dbReference>
<keyword evidence="3" id="KW-0687">Ribonucleoprotein</keyword>
<evidence type="ECO:0000256" key="3">
    <source>
        <dbReference type="ARBA" id="ARBA00023274"/>
    </source>
</evidence>
<evidence type="ECO:0000313" key="6">
    <source>
        <dbReference type="Proteomes" id="UP000001307"/>
    </source>
</evidence>
<evidence type="ECO:0000256" key="4">
    <source>
        <dbReference type="ARBA" id="ARBA00040565"/>
    </source>
</evidence>
<dbReference type="InterPro" id="IPR023574">
    <property type="entry name" value="Ribosomal_uL4_dom_sf"/>
</dbReference>